<sequence length="1517" mass="158531">MSDGNGTGGEPIAVVGLGAIFPGAGTAAAFWRNVQNGVDAIGDVPPNRWDPDIYYDPGAYDRPPESDRFYCRRGGFVDDLATFDPARFGIMPAAVAGMEPDQLLALRTAAEAIADAGGEDRLPDRERIGVVIGRGGYLTPGVARFDQLVSVSHQLTGLLAELLPELDGVRLAEIGAAFRARLGRAEDSGGLVPSFAASRVANRFDLRGPAYTLDAACASSLLAVEHAVRALRSGQCDAMLAGAVHHAHHVTVWSVFSRLRALSRTERIRPFDRAADGTLLAEGTGMVLLKRLADAERAGDRVHAVIRGVGSSSDGRAGGIMSPLVDGQVLAVERAWRDAGLDPSAPGAAGLVEAHGTATPAGDEAELATLRRVFGTAPGGAAGGGPPLWLGTVKSMIGHAMPAAGMAGLIKAVCALRDGVLPPTLNIEEPHAALAGTRLRPVRERAEWEPPGGGVPRRAVVNAFGFGGVNAHVVLEEVAASMPISGPVSAPVSAAAVGTGRASRRISAAGAGPETGPEGEPVLRLSAASPDELADLLSRPDEEVMACGEPAAGGGRGGGRPGCRVAIVEPGPRKLDLARAVVARGTPWRGRSDIWFAPRPMLGGEGGRTAFLFPGFEPAFEPRIDDIAAHFGMAAPRLTGRADLLGHAADVIAAGRLLAAALARLGIEPDVAAGHSLGEWTAMIVSGMYPPDAVDSFLAALDREPPIRTPDAVYAALGCGAHRAQEILGGIRDVVVSHDNCPHQSVICGPPAAVREVLGRLAAEGVLGQELPFRSGFHSPLAEVHLDSARRSFQALPIREPRYPVWSATTVAPFPAGPAEVRELILRHLLEPVRFSELVEELYGWGVRAFVQVGPGSLTGFVGDRLGARDHLAMAVNVPKRDGMAQLRRVVAALWAEGYGASGPGPATFPGADDAGGHRGPTGIRLELGTPLVRLEGAVAPLYGPGLAAPRPGDDAGWPELPARDPVMAELDALLREAAASAQSVVDALGPGGAADDDEPGHDIEIDPGLGGSGEGGIGAGRPPFPGRAWRDGPGAPEVTELTTSRTFSLEAMPYLTDHCVVQQPAGWREMSDRFPVVPLTTLLEVMAETARELLPELVVIGFEDVRALRWVVACPPTTADIRAQLVRGGAAGPRRVRVSIQGHADGTVLLAGRYPAVPLRVLDDRRPLDGEGPPPVTAAQLYDERWMFHGPLFQGVSEISAMAGDGLRGVLVASATPGALLDSAGQLCGHWIQVYGEKDQTVFPIGIGRVSFYGPPPRAGERLDVTVWNRSMSDATVKYDVEMVRSAGGAAWGRIEGWTTRRFTTDEAVWRMKFTPEVSGVGDPQPGGWCLARRHWEGSSARDLLMRQYLGAAERETYHRLRPRERGPWLLGRIAIKDAVRHWLWERGHGPLFPAELTVHEDLAPADGAGRGRPFVTGPFETELAVAVASTADLGAALVRAAPEPAGIAVVPVGDPDGATDGGGAAAHRAIEAAAALVAGAGAVESCLLDGHAVAWTAARDNGSGTGNDGTGEQWA</sequence>
<dbReference type="InterPro" id="IPR016035">
    <property type="entry name" value="Acyl_Trfase/lysoPLipase"/>
</dbReference>
<keyword evidence="10" id="KW-1185">Reference proteome</keyword>
<evidence type="ECO:0000259" key="7">
    <source>
        <dbReference type="PROSITE" id="PS52004"/>
    </source>
</evidence>
<organism evidence="9 10">
    <name type="scientific">Actinomadura vinacea</name>
    <dbReference type="NCBI Taxonomy" id="115336"/>
    <lineage>
        <taxon>Bacteria</taxon>
        <taxon>Bacillati</taxon>
        <taxon>Actinomycetota</taxon>
        <taxon>Actinomycetes</taxon>
        <taxon>Streptosporangiales</taxon>
        <taxon>Thermomonosporaceae</taxon>
        <taxon>Actinomadura</taxon>
    </lineage>
</organism>
<dbReference type="SMART" id="SM00827">
    <property type="entry name" value="PKS_AT"/>
    <property type="match status" value="1"/>
</dbReference>
<evidence type="ECO:0000313" key="9">
    <source>
        <dbReference type="EMBL" id="GAA2414387.1"/>
    </source>
</evidence>
<dbReference type="InterPro" id="IPR016036">
    <property type="entry name" value="Malonyl_transacylase_ACP-bd"/>
</dbReference>
<keyword evidence="1" id="KW-0596">Phosphopantetheine</keyword>
<reference evidence="9 10" key="1">
    <citation type="journal article" date="2019" name="Int. J. Syst. Evol. Microbiol.">
        <title>The Global Catalogue of Microorganisms (GCM) 10K type strain sequencing project: providing services to taxonomists for standard genome sequencing and annotation.</title>
        <authorList>
            <consortium name="The Broad Institute Genomics Platform"/>
            <consortium name="The Broad Institute Genome Sequencing Center for Infectious Disease"/>
            <person name="Wu L."/>
            <person name="Ma J."/>
        </authorList>
    </citation>
    <scope>NUCLEOTIDE SEQUENCE [LARGE SCALE GENOMIC DNA]</scope>
    <source>
        <strain evidence="9 10">JCM 3325</strain>
    </source>
</reference>
<dbReference type="InterPro" id="IPR018201">
    <property type="entry name" value="Ketoacyl_synth_AS"/>
</dbReference>
<dbReference type="SUPFAM" id="SSF55048">
    <property type="entry name" value="Probable ACP-binding domain of malonyl-CoA ACP transacylase"/>
    <property type="match status" value="1"/>
</dbReference>
<dbReference type="CDD" id="cd00833">
    <property type="entry name" value="PKS"/>
    <property type="match status" value="1"/>
</dbReference>
<name>A0ABN3IV44_9ACTN</name>
<dbReference type="Gene3D" id="3.40.47.10">
    <property type="match status" value="1"/>
</dbReference>
<dbReference type="RefSeq" id="WP_344589039.1">
    <property type="nucleotide sequence ID" value="NZ_BAAARW010000011.1"/>
</dbReference>
<dbReference type="InterPro" id="IPR016039">
    <property type="entry name" value="Thiolase-like"/>
</dbReference>
<dbReference type="Pfam" id="PF14765">
    <property type="entry name" value="PS-DH"/>
    <property type="match status" value="1"/>
</dbReference>
<evidence type="ECO:0000256" key="5">
    <source>
        <dbReference type="PROSITE-ProRule" id="PRU01363"/>
    </source>
</evidence>
<dbReference type="Pfam" id="PF02801">
    <property type="entry name" value="Ketoacyl-synt_C"/>
    <property type="match status" value="1"/>
</dbReference>
<dbReference type="PANTHER" id="PTHR43775:SF51">
    <property type="entry name" value="INACTIVE PHENOLPHTHIOCEROL SYNTHESIS POLYKETIDE SYNTHASE TYPE I PKS1-RELATED"/>
    <property type="match status" value="1"/>
</dbReference>
<comment type="caution">
    <text evidence="9">The sequence shown here is derived from an EMBL/GenBank/DDBJ whole genome shotgun (WGS) entry which is preliminary data.</text>
</comment>
<dbReference type="Gene3D" id="3.30.70.250">
    <property type="entry name" value="Malonyl-CoA ACP transacylase, ACP-binding"/>
    <property type="match status" value="1"/>
</dbReference>
<dbReference type="Pfam" id="PF00698">
    <property type="entry name" value="Acyl_transf_1"/>
    <property type="match status" value="1"/>
</dbReference>
<evidence type="ECO:0000256" key="3">
    <source>
        <dbReference type="ARBA" id="ARBA00022679"/>
    </source>
</evidence>
<feature type="domain" description="PKS/mFAS DH" evidence="8">
    <location>
        <begin position="1023"/>
        <end position="1310"/>
    </location>
</feature>
<accession>A0ABN3IV44</accession>
<evidence type="ECO:0000256" key="6">
    <source>
        <dbReference type="SAM" id="MobiDB-lite"/>
    </source>
</evidence>
<protein>
    <submittedName>
        <fullName evidence="9">Type I polyketide synthase</fullName>
    </submittedName>
</protein>
<feature type="active site" description="Proton donor; for dehydratase activity" evidence="5">
    <location>
        <position position="1223"/>
    </location>
</feature>
<evidence type="ECO:0000256" key="1">
    <source>
        <dbReference type="ARBA" id="ARBA00022450"/>
    </source>
</evidence>
<dbReference type="Gene3D" id="3.10.129.110">
    <property type="entry name" value="Polyketide synthase dehydratase"/>
    <property type="match status" value="1"/>
</dbReference>
<dbReference type="InterPro" id="IPR050091">
    <property type="entry name" value="PKS_NRPS_Biosynth_Enz"/>
</dbReference>
<dbReference type="PROSITE" id="PS52004">
    <property type="entry name" value="KS3_2"/>
    <property type="match status" value="1"/>
</dbReference>
<feature type="region of interest" description="N-terminal hotdog fold" evidence="5">
    <location>
        <begin position="1023"/>
        <end position="1162"/>
    </location>
</feature>
<dbReference type="Proteomes" id="UP001501231">
    <property type="component" value="Unassembled WGS sequence"/>
</dbReference>
<dbReference type="PROSITE" id="PS52019">
    <property type="entry name" value="PKS_MFAS_DH"/>
    <property type="match status" value="1"/>
</dbReference>
<feature type="compositionally biased region" description="Gly residues" evidence="6">
    <location>
        <begin position="1009"/>
        <end position="1020"/>
    </location>
</feature>
<proteinExistence type="predicted"/>
<dbReference type="InterPro" id="IPR014043">
    <property type="entry name" value="Acyl_transferase_dom"/>
</dbReference>
<dbReference type="InterPro" id="IPR042104">
    <property type="entry name" value="PKS_dehydratase_sf"/>
</dbReference>
<dbReference type="SMART" id="SM00825">
    <property type="entry name" value="PKS_KS"/>
    <property type="match status" value="1"/>
</dbReference>
<gene>
    <name evidence="9" type="ORF">GCM10010191_25430</name>
</gene>
<dbReference type="PANTHER" id="PTHR43775">
    <property type="entry name" value="FATTY ACID SYNTHASE"/>
    <property type="match status" value="1"/>
</dbReference>
<dbReference type="SUPFAM" id="SSF53901">
    <property type="entry name" value="Thiolase-like"/>
    <property type="match status" value="1"/>
</dbReference>
<dbReference type="EMBL" id="BAAARW010000011">
    <property type="protein sequence ID" value="GAA2414387.1"/>
    <property type="molecule type" value="Genomic_DNA"/>
</dbReference>
<evidence type="ECO:0000256" key="2">
    <source>
        <dbReference type="ARBA" id="ARBA00022553"/>
    </source>
</evidence>
<feature type="region of interest" description="C-terminal hotdog fold" evidence="5">
    <location>
        <begin position="1174"/>
        <end position="1310"/>
    </location>
</feature>
<keyword evidence="2" id="KW-0597">Phosphoprotein</keyword>
<dbReference type="PROSITE" id="PS00606">
    <property type="entry name" value="KS3_1"/>
    <property type="match status" value="1"/>
</dbReference>
<dbReference type="Gene3D" id="3.40.366.10">
    <property type="entry name" value="Malonyl-Coenzyme A Acyl Carrier Protein, domain 2"/>
    <property type="match status" value="1"/>
</dbReference>
<evidence type="ECO:0000313" key="10">
    <source>
        <dbReference type="Proteomes" id="UP001501231"/>
    </source>
</evidence>
<dbReference type="InterPro" id="IPR001227">
    <property type="entry name" value="Ac_transferase_dom_sf"/>
</dbReference>
<dbReference type="InterPro" id="IPR049551">
    <property type="entry name" value="PKS_DH_C"/>
</dbReference>
<dbReference type="Pfam" id="PF00109">
    <property type="entry name" value="ketoacyl-synt"/>
    <property type="match status" value="1"/>
</dbReference>
<feature type="active site" description="Proton acceptor; for dehydratase activity" evidence="5">
    <location>
        <position position="1059"/>
    </location>
</feature>
<evidence type="ECO:0000259" key="8">
    <source>
        <dbReference type="PROSITE" id="PS52019"/>
    </source>
</evidence>
<feature type="domain" description="Ketosynthase family 3 (KS3)" evidence="7">
    <location>
        <begin position="9"/>
        <end position="477"/>
    </location>
</feature>
<keyword evidence="4" id="KW-0012">Acyltransferase</keyword>
<feature type="region of interest" description="Disordered" evidence="6">
    <location>
        <begin position="991"/>
        <end position="1037"/>
    </location>
</feature>
<evidence type="ECO:0000256" key="4">
    <source>
        <dbReference type="ARBA" id="ARBA00023315"/>
    </source>
</evidence>
<dbReference type="InterPro" id="IPR020841">
    <property type="entry name" value="PKS_Beta-ketoAc_synthase_dom"/>
</dbReference>
<dbReference type="InterPro" id="IPR014030">
    <property type="entry name" value="Ketoacyl_synth_N"/>
</dbReference>
<keyword evidence="3" id="KW-0808">Transferase</keyword>
<dbReference type="InterPro" id="IPR049900">
    <property type="entry name" value="PKS_mFAS_DH"/>
</dbReference>
<dbReference type="InterPro" id="IPR014031">
    <property type="entry name" value="Ketoacyl_synth_C"/>
</dbReference>
<dbReference type="SUPFAM" id="SSF52151">
    <property type="entry name" value="FabD/lysophospholipase-like"/>
    <property type="match status" value="1"/>
</dbReference>